<dbReference type="EMBL" id="CAJPWZ010001071">
    <property type="protein sequence ID" value="CAG2207143.1"/>
    <property type="molecule type" value="Genomic_DNA"/>
</dbReference>
<accession>A0A8S3REW6</accession>
<evidence type="ECO:0000313" key="2">
    <source>
        <dbReference type="Proteomes" id="UP000683360"/>
    </source>
</evidence>
<protein>
    <submittedName>
        <fullName evidence="1">Uncharacterized protein</fullName>
    </submittedName>
</protein>
<evidence type="ECO:0000313" key="1">
    <source>
        <dbReference type="EMBL" id="CAG2207143.1"/>
    </source>
</evidence>
<dbReference type="Proteomes" id="UP000683360">
    <property type="component" value="Unassembled WGS sequence"/>
</dbReference>
<name>A0A8S3REW6_MYTED</name>
<sequence>MDWFNNIGCEELENEAVAYFEQCIGSTPEVWASGNNELNVTDNSDSDIRSDESDIENTCDTIQARTREFYFTSVIQNQSENTCSFNQNDELEDPSRLRINAIFVNDCNYTQKCFTNLSTFREQAYEVSLSVCEFTKAERDIYLCIHVYLICVRCYQA</sequence>
<gene>
    <name evidence="1" type="ORF">MEDL_21429</name>
</gene>
<reference evidence="1" key="1">
    <citation type="submission" date="2021-03" db="EMBL/GenBank/DDBJ databases">
        <authorList>
            <person name="Bekaert M."/>
        </authorList>
    </citation>
    <scope>NUCLEOTIDE SEQUENCE</scope>
</reference>
<dbReference type="AlphaFoldDB" id="A0A8S3REW6"/>
<keyword evidence="2" id="KW-1185">Reference proteome</keyword>
<organism evidence="1 2">
    <name type="scientific">Mytilus edulis</name>
    <name type="common">Blue mussel</name>
    <dbReference type="NCBI Taxonomy" id="6550"/>
    <lineage>
        <taxon>Eukaryota</taxon>
        <taxon>Metazoa</taxon>
        <taxon>Spiralia</taxon>
        <taxon>Lophotrochozoa</taxon>
        <taxon>Mollusca</taxon>
        <taxon>Bivalvia</taxon>
        <taxon>Autobranchia</taxon>
        <taxon>Pteriomorphia</taxon>
        <taxon>Mytilida</taxon>
        <taxon>Mytiloidea</taxon>
        <taxon>Mytilidae</taxon>
        <taxon>Mytilinae</taxon>
        <taxon>Mytilus</taxon>
    </lineage>
</organism>
<proteinExistence type="predicted"/>
<comment type="caution">
    <text evidence="1">The sequence shown here is derived from an EMBL/GenBank/DDBJ whole genome shotgun (WGS) entry which is preliminary data.</text>
</comment>